<dbReference type="GO" id="GO:1990745">
    <property type="term" value="C:EARP complex"/>
    <property type="evidence" value="ECO:0007669"/>
    <property type="project" value="InterPro"/>
</dbReference>
<protein>
    <submittedName>
        <fullName evidence="8">Vps54_N domain-containing protein</fullName>
    </submittedName>
</protein>
<feature type="compositionally biased region" description="Acidic residues" evidence="4">
    <location>
        <begin position="556"/>
        <end position="565"/>
    </location>
</feature>
<evidence type="ECO:0000256" key="2">
    <source>
        <dbReference type="ARBA" id="ARBA00022927"/>
    </source>
</evidence>
<dbReference type="OrthoDB" id="10263345at2759"/>
<evidence type="ECO:0000256" key="3">
    <source>
        <dbReference type="ARBA" id="ARBA00023054"/>
    </source>
</evidence>
<keyword evidence="1" id="KW-0813">Transport</keyword>
<dbReference type="PANTHER" id="PTHR13258">
    <property type="entry name" value="SYNDETIN"/>
    <property type="match status" value="1"/>
</dbReference>
<dbReference type="WBParaSite" id="HCON_00077010-00001">
    <property type="protein sequence ID" value="HCON_00077010-00001"/>
    <property type="gene ID" value="HCON_00077010"/>
</dbReference>
<dbReference type="InterPro" id="IPR019514">
    <property type="entry name" value="Syndetin_C"/>
</dbReference>
<feature type="domain" description="Syndetin C-terminal" evidence="5">
    <location>
        <begin position="678"/>
        <end position="912"/>
    </location>
</feature>
<dbReference type="GO" id="GO:0032456">
    <property type="term" value="P:endocytic recycling"/>
    <property type="evidence" value="ECO:0007669"/>
    <property type="project" value="InterPro"/>
</dbReference>
<dbReference type="InterPro" id="IPR019515">
    <property type="entry name" value="VPS54_N"/>
</dbReference>
<dbReference type="PANTHER" id="PTHR13258:SF0">
    <property type="entry name" value="SYNDETIN"/>
    <property type="match status" value="1"/>
</dbReference>
<feature type="domain" description="Vacuolar protein sorting-associated protein 54 N-terminal" evidence="6">
    <location>
        <begin position="69"/>
        <end position="358"/>
    </location>
</feature>
<dbReference type="InterPro" id="IPR016024">
    <property type="entry name" value="ARM-type_fold"/>
</dbReference>
<name>A0A7I5E901_HAECO</name>
<evidence type="ECO:0000256" key="4">
    <source>
        <dbReference type="SAM" id="MobiDB-lite"/>
    </source>
</evidence>
<reference evidence="8" key="1">
    <citation type="submission" date="2020-12" db="UniProtKB">
        <authorList>
            <consortium name="WormBaseParasite"/>
        </authorList>
    </citation>
    <scope>IDENTIFICATION</scope>
    <source>
        <strain evidence="8">MHco3</strain>
    </source>
</reference>
<dbReference type="AlphaFoldDB" id="A0A7I5E901"/>
<keyword evidence="3" id="KW-0175">Coiled coil</keyword>
<sequence length="914" mass="104474">MDKLRTSLTKTLKTLGDSFSEDVTMDDMSDYVVSPHDGSLTQDYEANVLGVMKVRPCAAPAPESEDDIIDSIDASYFIEDDFNAIDYEMRKLFGLELRLEDIDRERMRLKSQLQVVSKKISTLIMDKSPSYNAQIEDMDSIRDSLNELVCKIVMIRRALAGALAQSRTALSILANEKKKRMLKTLHSTLRIIKTLYETEFHLRDCIEDGNFPVAIRVCLEAKEAANTYRHFSCVSDLMTKLVGSTNLIETALDSALASFTIVFDHDRYASVYSAYSMLNKVEPASKKLISHFVSTIKKSSQKVVEERCKMCQTLADTAEISYEDLCQRVSSEEIVSTVRELGYVMCKILTIYHTIIRFHTDDDERKRMSKPDDPNLGIMVNQMMASMHVVFRVALSRMHSFLCSQEFSTLKFDQLLDIVDMANKFRHFGRSFFGYASDELTVSLEKQVVMYFIRYHSERMEELRMFLENECFTLCPVPHQFTIFDLQDFTFLEESRKRKGNIGVTANNATEEQRGFSIIPADFVNPFGSAEIESQKQSTHMPRSVEEIDKTHDERNETEENDEGPDQTPNICNTALNLLRFFGRYIRMTFLLPSIAEYSVPALTQQYEYFFYSICLFFGSDGSETMEPLSSIEAVLSDISDRLIVDESQLLAGGHEKGLRLVRPALCSGLNLSHVDQLYGIVERIIAVESVEFVARQLDLVRPVMESLLPLTSENIMRDLDQFYSKVLSVVPDTRRLVYDCVASRALKYPVLIAAVSNTKWDVNELQSRHSNYVDFMIKDFEGFALRLERVTETIHLNEAGRALLWNRTIYYAFNALVQGYCEGGKCSTEGRALMQLDFQHLILKLEQICNLHPVPHTAFVEGYIKAFYLPENGLEEWISKHTEYTAKQMISLLSVATHVSKKARTRIINALND</sequence>
<keyword evidence="2" id="KW-0653">Protein transport</keyword>
<evidence type="ECO:0000313" key="7">
    <source>
        <dbReference type="Proteomes" id="UP000025227"/>
    </source>
</evidence>
<dbReference type="InterPro" id="IPR040047">
    <property type="entry name" value="VPS50"/>
</dbReference>
<dbReference type="GO" id="GO:0042147">
    <property type="term" value="P:retrograde transport, endosome to Golgi"/>
    <property type="evidence" value="ECO:0007669"/>
    <property type="project" value="InterPro"/>
</dbReference>
<evidence type="ECO:0000313" key="8">
    <source>
        <dbReference type="WBParaSite" id="HCON_00077010-00001"/>
    </source>
</evidence>
<evidence type="ECO:0000259" key="6">
    <source>
        <dbReference type="Pfam" id="PF10475"/>
    </source>
</evidence>
<dbReference type="Pfam" id="PF10475">
    <property type="entry name" value="Vps54_N"/>
    <property type="match status" value="1"/>
</dbReference>
<accession>A0A7I5E901</accession>
<proteinExistence type="predicted"/>
<feature type="compositionally biased region" description="Basic and acidic residues" evidence="4">
    <location>
        <begin position="543"/>
        <end position="555"/>
    </location>
</feature>
<dbReference type="OMA" id="MAKVKWD"/>
<keyword evidence="7" id="KW-1185">Reference proteome</keyword>
<feature type="region of interest" description="Disordered" evidence="4">
    <location>
        <begin position="533"/>
        <end position="569"/>
    </location>
</feature>
<dbReference type="Proteomes" id="UP000025227">
    <property type="component" value="Unplaced"/>
</dbReference>
<evidence type="ECO:0000256" key="1">
    <source>
        <dbReference type="ARBA" id="ARBA00022448"/>
    </source>
</evidence>
<dbReference type="GO" id="GO:0000149">
    <property type="term" value="F:SNARE binding"/>
    <property type="evidence" value="ECO:0007669"/>
    <property type="project" value="TreeGrafter"/>
</dbReference>
<organism evidence="7 8">
    <name type="scientific">Haemonchus contortus</name>
    <name type="common">Barber pole worm</name>
    <dbReference type="NCBI Taxonomy" id="6289"/>
    <lineage>
        <taxon>Eukaryota</taxon>
        <taxon>Metazoa</taxon>
        <taxon>Ecdysozoa</taxon>
        <taxon>Nematoda</taxon>
        <taxon>Chromadorea</taxon>
        <taxon>Rhabditida</taxon>
        <taxon>Rhabditina</taxon>
        <taxon>Rhabditomorpha</taxon>
        <taxon>Strongyloidea</taxon>
        <taxon>Trichostrongylidae</taxon>
        <taxon>Haemonchus</taxon>
    </lineage>
</organism>
<dbReference type="Pfam" id="PF10474">
    <property type="entry name" value="Syndetin_C"/>
    <property type="match status" value="1"/>
</dbReference>
<dbReference type="GO" id="GO:0005829">
    <property type="term" value="C:cytosol"/>
    <property type="evidence" value="ECO:0007669"/>
    <property type="project" value="GOC"/>
</dbReference>
<dbReference type="GO" id="GO:0015031">
    <property type="term" value="P:protein transport"/>
    <property type="evidence" value="ECO:0007669"/>
    <property type="project" value="UniProtKB-KW"/>
</dbReference>
<dbReference type="SUPFAM" id="SSF48371">
    <property type="entry name" value="ARM repeat"/>
    <property type="match status" value="1"/>
</dbReference>
<evidence type="ECO:0000259" key="5">
    <source>
        <dbReference type="Pfam" id="PF10474"/>
    </source>
</evidence>